<organism evidence="1 2">
    <name type="scientific">Caerostris extrusa</name>
    <name type="common">Bark spider</name>
    <name type="synonym">Caerostris bankana</name>
    <dbReference type="NCBI Taxonomy" id="172846"/>
    <lineage>
        <taxon>Eukaryota</taxon>
        <taxon>Metazoa</taxon>
        <taxon>Ecdysozoa</taxon>
        <taxon>Arthropoda</taxon>
        <taxon>Chelicerata</taxon>
        <taxon>Arachnida</taxon>
        <taxon>Araneae</taxon>
        <taxon>Araneomorphae</taxon>
        <taxon>Entelegynae</taxon>
        <taxon>Araneoidea</taxon>
        <taxon>Araneidae</taxon>
        <taxon>Caerostris</taxon>
    </lineage>
</organism>
<evidence type="ECO:0000313" key="2">
    <source>
        <dbReference type="Proteomes" id="UP001054945"/>
    </source>
</evidence>
<dbReference type="Proteomes" id="UP001054945">
    <property type="component" value="Unassembled WGS sequence"/>
</dbReference>
<evidence type="ECO:0000313" key="1">
    <source>
        <dbReference type="EMBL" id="GIY78692.1"/>
    </source>
</evidence>
<accession>A0AAV4W7Q1</accession>
<dbReference type="AlphaFoldDB" id="A0AAV4W7Q1"/>
<gene>
    <name evidence="1" type="ORF">CEXT_292691</name>
</gene>
<keyword evidence="2" id="KW-1185">Reference proteome</keyword>
<protein>
    <submittedName>
        <fullName evidence="1">Uncharacterized protein</fullName>
    </submittedName>
</protein>
<dbReference type="EMBL" id="BPLR01015779">
    <property type="protein sequence ID" value="GIY78692.1"/>
    <property type="molecule type" value="Genomic_DNA"/>
</dbReference>
<comment type="caution">
    <text evidence="1">The sequence shown here is derived from an EMBL/GenBank/DDBJ whole genome shotgun (WGS) entry which is preliminary data.</text>
</comment>
<name>A0AAV4W7Q1_CAEEX</name>
<sequence>MNTCKKLISKLPRRRYFCENRNLSRLQKTFRYRNHLFSAGCTIPGTSIGVGEATSLSRLVRYVHLHINIENFAGVCDSFENIWLEIFPQESAYMWKRFHWSKTNTLLPYFISVEYELLAAL</sequence>
<reference evidence="1 2" key="1">
    <citation type="submission" date="2021-06" db="EMBL/GenBank/DDBJ databases">
        <title>Caerostris extrusa draft genome.</title>
        <authorList>
            <person name="Kono N."/>
            <person name="Arakawa K."/>
        </authorList>
    </citation>
    <scope>NUCLEOTIDE SEQUENCE [LARGE SCALE GENOMIC DNA]</scope>
</reference>
<proteinExistence type="predicted"/>